<dbReference type="AlphaFoldDB" id="A0A485LA50"/>
<protein>
    <submittedName>
        <fullName evidence="2">Aste57867_18459 protein</fullName>
    </submittedName>
</protein>
<reference evidence="2 3" key="1">
    <citation type="submission" date="2019-03" db="EMBL/GenBank/DDBJ databases">
        <authorList>
            <person name="Gaulin E."/>
            <person name="Dumas B."/>
        </authorList>
    </citation>
    <scope>NUCLEOTIDE SEQUENCE [LARGE SCALE GENOMIC DNA]</scope>
    <source>
        <strain evidence="2">CBS 568.67</strain>
    </source>
</reference>
<dbReference type="EMBL" id="VJMH01006392">
    <property type="protein sequence ID" value="KAF0690134.1"/>
    <property type="molecule type" value="Genomic_DNA"/>
</dbReference>
<organism evidence="2 3">
    <name type="scientific">Aphanomyces stellatus</name>
    <dbReference type="NCBI Taxonomy" id="120398"/>
    <lineage>
        <taxon>Eukaryota</taxon>
        <taxon>Sar</taxon>
        <taxon>Stramenopiles</taxon>
        <taxon>Oomycota</taxon>
        <taxon>Saprolegniomycetes</taxon>
        <taxon>Saprolegniales</taxon>
        <taxon>Verrucalvaceae</taxon>
        <taxon>Aphanomyces</taxon>
    </lineage>
</organism>
<gene>
    <name evidence="2" type="primary">Aste57867_18459</name>
    <name evidence="1" type="ORF">As57867_018397</name>
    <name evidence="2" type="ORF">ASTE57867_18459</name>
</gene>
<evidence type="ECO:0000313" key="2">
    <source>
        <dbReference type="EMBL" id="VFT95195.1"/>
    </source>
</evidence>
<accession>A0A485LA50</accession>
<dbReference type="EMBL" id="CAADRA010006413">
    <property type="protein sequence ID" value="VFT95195.1"/>
    <property type="molecule type" value="Genomic_DNA"/>
</dbReference>
<evidence type="ECO:0000313" key="3">
    <source>
        <dbReference type="Proteomes" id="UP000332933"/>
    </source>
</evidence>
<name>A0A485LA50_9STRA</name>
<dbReference type="Proteomes" id="UP000332933">
    <property type="component" value="Unassembled WGS sequence"/>
</dbReference>
<evidence type="ECO:0000313" key="1">
    <source>
        <dbReference type="EMBL" id="KAF0690134.1"/>
    </source>
</evidence>
<proteinExistence type="predicted"/>
<keyword evidence="3" id="KW-1185">Reference proteome</keyword>
<sequence>MEDDERKRLMMIPKPKRELMALQRKTHALEMVVARMRRHRSTLLPWDEVLQALKDDLVDQVQANRCLLREAKGQRMRLDILQAWVQSLAIERAPNAFETTWRHSHMPDGDADTRVVAQTWLAQQAFHNTPHALACRPDFMHPYTHVQVTSSPHDDDVLWINVTTQHVLPYSMRQVSDAYWIAEITFAQWRHLKGPASWPPSLREMDLHYTHEETSPTGQSIWSHSLHGRARAPSQTTIISRTIVRDEAFPLPSRSSWIVDATAWAVAVPAGQDSTLLRVAYTMNHPQTAWGFVSVEDIAAEFNLDVAEDVRQVVKDWLKGMHYRLRSVFMEYLDLVLVSLGEEEGRGTPPARP</sequence>
<reference evidence="1" key="2">
    <citation type="submission" date="2019-06" db="EMBL/GenBank/DDBJ databases">
        <title>Genomics analysis of Aphanomyces spp. identifies a new class of oomycete effector associated with host adaptation.</title>
        <authorList>
            <person name="Gaulin E."/>
        </authorList>
    </citation>
    <scope>NUCLEOTIDE SEQUENCE</scope>
    <source>
        <strain evidence="1">CBS 578.67</strain>
    </source>
</reference>